<dbReference type="GO" id="GO:0050808">
    <property type="term" value="P:synapse organization"/>
    <property type="evidence" value="ECO:0007669"/>
    <property type="project" value="TreeGrafter"/>
</dbReference>
<dbReference type="CDD" id="cd00099">
    <property type="entry name" value="IgV"/>
    <property type="match status" value="1"/>
</dbReference>
<dbReference type="EMBL" id="LNIX01000072">
    <property type="protein sequence ID" value="OXA36804.1"/>
    <property type="molecule type" value="Genomic_DNA"/>
</dbReference>
<keyword evidence="3" id="KW-1185">Reference proteome</keyword>
<proteinExistence type="predicted"/>
<dbReference type="Proteomes" id="UP000198287">
    <property type="component" value="Unassembled WGS sequence"/>
</dbReference>
<dbReference type="AlphaFoldDB" id="A0A226CW17"/>
<dbReference type="InterPro" id="IPR037448">
    <property type="entry name" value="Zig-8"/>
</dbReference>
<dbReference type="InterPro" id="IPR036179">
    <property type="entry name" value="Ig-like_dom_sf"/>
</dbReference>
<dbReference type="PANTHER" id="PTHR23279">
    <property type="entry name" value="DEFECTIVE PROBOSCIS EXTENSION RESPONSE DPR -RELATED"/>
    <property type="match status" value="1"/>
</dbReference>
<evidence type="ECO:0000313" key="3">
    <source>
        <dbReference type="Proteomes" id="UP000198287"/>
    </source>
</evidence>
<dbReference type="InterPro" id="IPR007110">
    <property type="entry name" value="Ig-like_dom"/>
</dbReference>
<dbReference type="PROSITE" id="PS50835">
    <property type="entry name" value="IG_LIKE"/>
    <property type="match status" value="1"/>
</dbReference>
<dbReference type="InterPro" id="IPR013783">
    <property type="entry name" value="Ig-like_fold"/>
</dbReference>
<dbReference type="PANTHER" id="PTHR23279:SF46">
    <property type="entry name" value="DEFECTIVE PROBOSCIS EXTENSION RESPONSE 10, ISOFORM A-RELATED"/>
    <property type="match status" value="1"/>
</dbReference>
<accession>A0A226CW17</accession>
<protein>
    <submittedName>
        <fullName evidence="2">Lachesin</fullName>
    </submittedName>
</protein>
<dbReference type="Pfam" id="PF07686">
    <property type="entry name" value="V-set"/>
    <property type="match status" value="1"/>
</dbReference>
<dbReference type="GO" id="GO:0032589">
    <property type="term" value="C:neuron projection membrane"/>
    <property type="evidence" value="ECO:0007669"/>
    <property type="project" value="TreeGrafter"/>
</dbReference>
<dbReference type="Gene3D" id="2.60.40.10">
    <property type="entry name" value="Immunoglobulins"/>
    <property type="match status" value="1"/>
</dbReference>
<dbReference type="STRING" id="158441.A0A226CW17"/>
<name>A0A226CW17_FOLCA</name>
<evidence type="ECO:0000259" key="1">
    <source>
        <dbReference type="PROSITE" id="PS50835"/>
    </source>
</evidence>
<comment type="caution">
    <text evidence="2">The sequence shown here is derived from an EMBL/GenBank/DDBJ whole genome shotgun (WGS) entry which is preliminary data.</text>
</comment>
<evidence type="ECO:0000313" key="2">
    <source>
        <dbReference type="EMBL" id="OXA36804.1"/>
    </source>
</evidence>
<feature type="domain" description="Ig-like" evidence="1">
    <location>
        <begin position="103"/>
        <end position="205"/>
    </location>
</feature>
<dbReference type="InterPro" id="IPR013106">
    <property type="entry name" value="Ig_V-set"/>
</dbReference>
<sequence>MEENNREKKALKKYSWHDFLLEMMTTMWSVGEEHNGQSQVGKNLFRLVRHVQCGQVVEPSSSTPGPHIDPNNTPPFYHPTGIGAGYGQQYASFEELQKLVENPFENNTAVNLTVPLGDTAYLRCKVRNLGERTVISFLIFFISWVRRRDWHILTSGVTTYTNDERFNSLHVDGTDDWTLQIKFLQKRDNGTYECQVSSIKSLFYSCLIGENFVRNF</sequence>
<reference evidence="2 3" key="1">
    <citation type="submission" date="2015-12" db="EMBL/GenBank/DDBJ databases">
        <title>The genome of Folsomia candida.</title>
        <authorList>
            <person name="Faddeeva A."/>
            <person name="Derks M.F."/>
            <person name="Anvar Y."/>
            <person name="Smit S."/>
            <person name="Van Straalen N."/>
            <person name="Roelofs D."/>
        </authorList>
    </citation>
    <scope>NUCLEOTIDE SEQUENCE [LARGE SCALE GENOMIC DNA]</scope>
    <source>
        <strain evidence="2 3">VU population</strain>
        <tissue evidence="2">Whole body</tissue>
    </source>
</reference>
<organism evidence="2 3">
    <name type="scientific">Folsomia candida</name>
    <name type="common">Springtail</name>
    <dbReference type="NCBI Taxonomy" id="158441"/>
    <lineage>
        <taxon>Eukaryota</taxon>
        <taxon>Metazoa</taxon>
        <taxon>Ecdysozoa</taxon>
        <taxon>Arthropoda</taxon>
        <taxon>Hexapoda</taxon>
        <taxon>Collembola</taxon>
        <taxon>Entomobryomorpha</taxon>
        <taxon>Isotomoidea</taxon>
        <taxon>Isotomidae</taxon>
        <taxon>Proisotominae</taxon>
        <taxon>Folsomia</taxon>
    </lineage>
</organism>
<gene>
    <name evidence="2" type="ORF">Fcan01_28427</name>
</gene>
<dbReference type="SUPFAM" id="SSF48726">
    <property type="entry name" value="Immunoglobulin"/>
    <property type="match status" value="1"/>
</dbReference>
<dbReference type="OrthoDB" id="10031887at2759"/>